<organism evidence="2 3">
    <name type="scientific">Candidatus Shapirobacteria bacterium CG09_land_8_20_14_0_10_39_12</name>
    <dbReference type="NCBI Taxonomy" id="1974885"/>
    <lineage>
        <taxon>Bacteria</taxon>
        <taxon>Candidatus Shapironibacteriota</taxon>
    </lineage>
</organism>
<dbReference type="EMBL" id="PEZI01000026">
    <property type="protein sequence ID" value="PIS14724.1"/>
    <property type="molecule type" value="Genomic_DNA"/>
</dbReference>
<sequence length="122" mass="14424">MLSDLGTILHWWIFYLGLGLIFLPITKKIFANFFDQGYLFSKVITLLFSSYFVWLLASLKILPFYKETIWLVLLLGLIVNLMTLRKKNPQDKTRSQHLLLICVFEELIFLTTLVLWSFIRGF</sequence>
<evidence type="ECO:0000256" key="1">
    <source>
        <dbReference type="SAM" id="Phobius"/>
    </source>
</evidence>
<feature type="transmembrane region" description="Helical" evidence="1">
    <location>
        <begin position="12"/>
        <end position="31"/>
    </location>
</feature>
<keyword evidence="1" id="KW-0812">Transmembrane</keyword>
<protein>
    <submittedName>
        <fullName evidence="2">Uncharacterized protein</fullName>
    </submittedName>
</protein>
<feature type="transmembrane region" description="Helical" evidence="1">
    <location>
        <begin position="97"/>
        <end position="119"/>
    </location>
</feature>
<accession>A0A2H0WPZ0</accession>
<keyword evidence="1" id="KW-1133">Transmembrane helix</keyword>
<evidence type="ECO:0000313" key="3">
    <source>
        <dbReference type="Proteomes" id="UP000230775"/>
    </source>
</evidence>
<keyword evidence="1" id="KW-0472">Membrane</keyword>
<comment type="caution">
    <text evidence="2">The sequence shown here is derived from an EMBL/GenBank/DDBJ whole genome shotgun (WGS) entry which is preliminary data.</text>
</comment>
<feature type="transmembrane region" description="Helical" evidence="1">
    <location>
        <begin position="68"/>
        <end position="85"/>
    </location>
</feature>
<name>A0A2H0WPZ0_9BACT</name>
<dbReference type="Proteomes" id="UP000230775">
    <property type="component" value="Unassembled WGS sequence"/>
</dbReference>
<proteinExistence type="predicted"/>
<feature type="transmembrane region" description="Helical" evidence="1">
    <location>
        <begin position="43"/>
        <end position="62"/>
    </location>
</feature>
<gene>
    <name evidence="2" type="ORF">COT64_01040</name>
</gene>
<reference evidence="3" key="1">
    <citation type="submission" date="2017-09" db="EMBL/GenBank/DDBJ databases">
        <title>Depth-based differentiation of microbial function through sediment-hosted aquifers and enrichment of novel symbionts in the deep terrestrial subsurface.</title>
        <authorList>
            <person name="Probst A.J."/>
            <person name="Ladd B."/>
            <person name="Jarett J.K."/>
            <person name="Geller-Mcgrath D.E."/>
            <person name="Sieber C.M.K."/>
            <person name="Emerson J.B."/>
            <person name="Anantharaman K."/>
            <person name="Thomas B.C."/>
            <person name="Malmstrom R."/>
            <person name="Stieglmeier M."/>
            <person name="Klingl A."/>
            <person name="Woyke T."/>
            <person name="Ryan C.M."/>
            <person name="Banfield J.F."/>
        </authorList>
    </citation>
    <scope>NUCLEOTIDE SEQUENCE [LARGE SCALE GENOMIC DNA]</scope>
</reference>
<feature type="non-terminal residue" evidence="2">
    <location>
        <position position="122"/>
    </location>
</feature>
<dbReference type="AlphaFoldDB" id="A0A2H0WPZ0"/>
<evidence type="ECO:0000313" key="2">
    <source>
        <dbReference type="EMBL" id="PIS14724.1"/>
    </source>
</evidence>